<protein>
    <submittedName>
        <fullName evidence="3">SDR family oxidoreductase</fullName>
    </submittedName>
</protein>
<dbReference type="SUPFAM" id="SSF51735">
    <property type="entry name" value="NAD(P)-binding Rossmann-fold domains"/>
    <property type="match status" value="1"/>
</dbReference>
<accession>A0A832G7B4</accession>
<dbReference type="PANTHER" id="PTHR43000">
    <property type="entry name" value="DTDP-D-GLUCOSE 4,6-DEHYDRATASE-RELATED"/>
    <property type="match status" value="1"/>
</dbReference>
<name>A0A832G7B4_9BACT</name>
<dbReference type="InterPro" id="IPR036291">
    <property type="entry name" value="NAD(P)-bd_dom_sf"/>
</dbReference>
<dbReference type="Pfam" id="PF01370">
    <property type="entry name" value="Epimerase"/>
    <property type="match status" value="1"/>
</dbReference>
<dbReference type="AlphaFoldDB" id="A0A832G7B4"/>
<organism evidence="3">
    <name type="scientific">Ignavibacterium album</name>
    <dbReference type="NCBI Taxonomy" id="591197"/>
    <lineage>
        <taxon>Bacteria</taxon>
        <taxon>Pseudomonadati</taxon>
        <taxon>Ignavibacteriota</taxon>
        <taxon>Ignavibacteria</taxon>
        <taxon>Ignavibacteriales</taxon>
        <taxon>Ignavibacteriaceae</taxon>
        <taxon>Ignavibacterium</taxon>
    </lineage>
</organism>
<dbReference type="CDD" id="cd05256">
    <property type="entry name" value="UDP_AE_SDR_e"/>
    <property type="match status" value="1"/>
</dbReference>
<reference evidence="3" key="1">
    <citation type="journal article" date="2020" name="mSystems">
        <title>Genome- and Community-Level Interaction Insights into Carbon Utilization and Element Cycling Functions of Hydrothermarchaeota in Hydrothermal Sediment.</title>
        <authorList>
            <person name="Zhou Z."/>
            <person name="Liu Y."/>
            <person name="Xu W."/>
            <person name="Pan J."/>
            <person name="Luo Z.H."/>
            <person name="Li M."/>
        </authorList>
    </citation>
    <scope>NUCLEOTIDE SEQUENCE [LARGE SCALE GENOMIC DNA]</scope>
    <source>
        <strain evidence="3">SpSt-500</strain>
    </source>
</reference>
<gene>
    <name evidence="3" type="ORF">ENS56_12040</name>
</gene>
<dbReference type="InterPro" id="IPR001509">
    <property type="entry name" value="Epimerase_deHydtase"/>
</dbReference>
<comment type="caution">
    <text evidence="3">The sequence shown here is derived from an EMBL/GenBank/DDBJ whole genome shotgun (WGS) entry which is preliminary data.</text>
</comment>
<proteinExistence type="inferred from homology"/>
<dbReference type="EMBL" id="DSVI01000019">
    <property type="protein sequence ID" value="HGT48761.1"/>
    <property type="molecule type" value="Genomic_DNA"/>
</dbReference>
<comment type="similarity">
    <text evidence="1">Belongs to the NAD(P)-dependent epimerase/dehydratase family.</text>
</comment>
<evidence type="ECO:0000313" key="3">
    <source>
        <dbReference type="EMBL" id="HGT48761.1"/>
    </source>
</evidence>
<dbReference type="Gene3D" id="3.40.50.720">
    <property type="entry name" value="NAD(P)-binding Rossmann-like Domain"/>
    <property type="match status" value="1"/>
</dbReference>
<evidence type="ECO:0000256" key="1">
    <source>
        <dbReference type="ARBA" id="ARBA00007637"/>
    </source>
</evidence>
<sequence>MKFLVTGGAGFIGSNIVEELIKRGYSVRVLDNFATGKRENLQPFEKDIEIIEGDIRSYHTVNQAVRGIDIILHQAALPSVPRSINDPITTNDVNVLGTLNVLDAAKEHKVKRIVFASSSSVYGDNPEMPKHERMMPNPLSPYAVSKLAGEKYCQVFGRLYNIETVVLRYFNVFGPRQDPNSQYSAVIPKFIKLMTNNQQPTIYGDGTQSRDFTFVSNVVEGNILAATKDIETGLVMNCACHGQITLNELVAELNKLLGKNLEPKYSDSKPGDIKHSFASIDLIGQKLNYKPLVDFKEGLKRTVEYYLAKA</sequence>
<evidence type="ECO:0000259" key="2">
    <source>
        <dbReference type="Pfam" id="PF01370"/>
    </source>
</evidence>
<feature type="domain" description="NAD-dependent epimerase/dehydratase" evidence="2">
    <location>
        <begin position="4"/>
        <end position="238"/>
    </location>
</feature>
<dbReference type="Gene3D" id="3.90.25.10">
    <property type="entry name" value="UDP-galactose 4-epimerase, domain 1"/>
    <property type="match status" value="1"/>
</dbReference>